<name>A0A2N5MBM2_9BACI</name>
<reference evidence="5 6" key="1">
    <citation type="submission" date="2017-11" db="EMBL/GenBank/DDBJ databases">
        <title>Comparitive Functional Genomics of Dry Heat Resistant strains isolated from the Viking Spacecraft.</title>
        <authorList>
            <person name="Seuylemezian A."/>
            <person name="Cooper K."/>
            <person name="Vaishampayan P."/>
        </authorList>
    </citation>
    <scope>NUCLEOTIDE SEQUENCE [LARGE SCALE GENOMIC DNA]</scope>
    <source>
        <strain evidence="5 6">V1-29</strain>
    </source>
</reference>
<keyword evidence="6" id="KW-1185">Reference proteome</keyword>
<proteinExistence type="inferred from homology"/>
<gene>
    <name evidence="5" type="ORF">CUU66_00890</name>
</gene>
<keyword evidence="2" id="KW-0328">Glycosyltransferase</keyword>
<evidence type="ECO:0000256" key="3">
    <source>
        <dbReference type="ARBA" id="ARBA00022679"/>
    </source>
</evidence>
<evidence type="ECO:0000313" key="6">
    <source>
        <dbReference type="Proteomes" id="UP000234748"/>
    </source>
</evidence>
<dbReference type="PANTHER" id="PTHR22916">
    <property type="entry name" value="GLYCOSYLTRANSFERASE"/>
    <property type="match status" value="1"/>
</dbReference>
<dbReference type="Proteomes" id="UP000234748">
    <property type="component" value="Unassembled WGS sequence"/>
</dbReference>
<dbReference type="InterPro" id="IPR029044">
    <property type="entry name" value="Nucleotide-diphossugar_trans"/>
</dbReference>
<comment type="similarity">
    <text evidence="1">Belongs to the glycosyltransferase 2 family.</text>
</comment>
<comment type="caution">
    <text evidence="5">The sequence shown here is derived from an EMBL/GenBank/DDBJ whole genome shotgun (WGS) entry which is preliminary data.</text>
</comment>
<dbReference type="GO" id="GO:0016757">
    <property type="term" value="F:glycosyltransferase activity"/>
    <property type="evidence" value="ECO:0007669"/>
    <property type="project" value="UniProtKB-KW"/>
</dbReference>
<evidence type="ECO:0000259" key="4">
    <source>
        <dbReference type="Pfam" id="PF00535"/>
    </source>
</evidence>
<dbReference type="Pfam" id="PF00535">
    <property type="entry name" value="Glycos_transf_2"/>
    <property type="match status" value="1"/>
</dbReference>
<dbReference type="SUPFAM" id="SSF53448">
    <property type="entry name" value="Nucleotide-diphospho-sugar transferases"/>
    <property type="match status" value="1"/>
</dbReference>
<dbReference type="AlphaFoldDB" id="A0A2N5MBM2"/>
<evidence type="ECO:0000256" key="2">
    <source>
        <dbReference type="ARBA" id="ARBA00022676"/>
    </source>
</evidence>
<evidence type="ECO:0000313" key="5">
    <source>
        <dbReference type="EMBL" id="PLT31751.1"/>
    </source>
</evidence>
<sequence>MAALVSIVIPVYNAAPYLEACLKSVLRQTYQSLEVLIINDGSTDESEEIVKRFTTADSRLSLYSQENHGLGYTRNRGISLCSGAYVFFLDSDDLIPEKAIESLVIPAETHQADYAVGKVMRLTEERRYIPKRHADFGLYNKDESVTIHERPEMLQDSIACNKLWKREFLVQQNLLFTEGKYYEDLNMTMRAAVLAKKIAVTREVVYLWRVREDENKPSITQQQMKLQNTQDRLRALLLNRKWLVQSAIEPRIISEHDLKSLLDVVRLHVIKYSLVQPAEREEWQREISSFLQQIPEDAAVKLPRKERTLYALLKEKNYGDLLLFSEMYTNTETRPIVKQNGARFELQGENNVYDVTPDLKPKIVVNEITRSEMNWELRGSVIVPKASLPVDAAFYGVGRAGSGSSVSQPISLEQADVSGLYPYETQSFTVNLNPKLYREEAVYDFYFSLIGNDADEHQEARVRIHPSAIKDRHILKLQNSVLTLYRTKQGNLSLRSQKNTLKQKVKTLIKKILK</sequence>
<dbReference type="OrthoDB" id="396512at2"/>
<dbReference type="CDD" id="cd00761">
    <property type="entry name" value="Glyco_tranf_GTA_type"/>
    <property type="match status" value="1"/>
</dbReference>
<organism evidence="5 6">
    <name type="scientific">Peribacillus deserti</name>
    <dbReference type="NCBI Taxonomy" id="673318"/>
    <lineage>
        <taxon>Bacteria</taxon>
        <taxon>Bacillati</taxon>
        <taxon>Bacillota</taxon>
        <taxon>Bacilli</taxon>
        <taxon>Bacillales</taxon>
        <taxon>Bacillaceae</taxon>
        <taxon>Peribacillus</taxon>
    </lineage>
</organism>
<dbReference type="EMBL" id="PGUY01000002">
    <property type="protein sequence ID" value="PLT31751.1"/>
    <property type="molecule type" value="Genomic_DNA"/>
</dbReference>
<dbReference type="PANTHER" id="PTHR22916:SF51">
    <property type="entry name" value="GLYCOSYLTRANSFERASE EPSH-RELATED"/>
    <property type="match status" value="1"/>
</dbReference>
<dbReference type="RefSeq" id="WP_101639799.1">
    <property type="nucleotide sequence ID" value="NZ_PGUY01000002.1"/>
</dbReference>
<feature type="domain" description="Glycosyltransferase 2-like" evidence="4">
    <location>
        <begin position="6"/>
        <end position="168"/>
    </location>
</feature>
<protein>
    <recommendedName>
        <fullName evidence="4">Glycosyltransferase 2-like domain-containing protein</fullName>
    </recommendedName>
</protein>
<keyword evidence="3" id="KW-0808">Transferase</keyword>
<accession>A0A2N5MBM2</accession>
<dbReference type="Gene3D" id="3.90.550.10">
    <property type="entry name" value="Spore Coat Polysaccharide Biosynthesis Protein SpsA, Chain A"/>
    <property type="match status" value="1"/>
</dbReference>
<evidence type="ECO:0000256" key="1">
    <source>
        <dbReference type="ARBA" id="ARBA00006739"/>
    </source>
</evidence>
<dbReference type="InterPro" id="IPR001173">
    <property type="entry name" value="Glyco_trans_2-like"/>
</dbReference>